<dbReference type="InterPro" id="IPR036249">
    <property type="entry name" value="Thioredoxin-like_sf"/>
</dbReference>
<dbReference type="Proteomes" id="UP000184066">
    <property type="component" value="Unassembled WGS sequence"/>
</dbReference>
<feature type="active site" description="Cysteine sulfenic acid (-SOH) intermediate" evidence="5">
    <location>
        <position position="49"/>
    </location>
</feature>
<dbReference type="PANTHER" id="PTHR10430:SF16">
    <property type="entry name" value="PEROXIREDOXIN-5, MITOCHONDRIAL"/>
    <property type="match status" value="1"/>
</dbReference>
<dbReference type="GO" id="GO:0045454">
    <property type="term" value="P:cell redox homeostasis"/>
    <property type="evidence" value="ECO:0007669"/>
    <property type="project" value="TreeGrafter"/>
</dbReference>
<dbReference type="EMBL" id="FRDL01000001">
    <property type="protein sequence ID" value="SHN48837.1"/>
    <property type="molecule type" value="Genomic_DNA"/>
</dbReference>
<gene>
    <name evidence="8" type="ORF">SAMN05216200_10130</name>
</gene>
<evidence type="ECO:0000313" key="8">
    <source>
        <dbReference type="EMBL" id="SHN48837.1"/>
    </source>
</evidence>
<dbReference type="InterPro" id="IPR013740">
    <property type="entry name" value="Redoxin"/>
</dbReference>
<dbReference type="InterPro" id="IPR013766">
    <property type="entry name" value="Thioredoxin_domain"/>
</dbReference>
<keyword evidence="1 6" id="KW-0575">Peroxidase</keyword>
<proteinExistence type="inferred from homology"/>
<evidence type="ECO:0000259" key="7">
    <source>
        <dbReference type="PROSITE" id="PS51352"/>
    </source>
</evidence>
<evidence type="ECO:0000313" key="9">
    <source>
        <dbReference type="Proteomes" id="UP000184066"/>
    </source>
</evidence>
<evidence type="ECO:0000256" key="2">
    <source>
        <dbReference type="ARBA" id="ARBA00022862"/>
    </source>
</evidence>
<dbReference type="SUPFAM" id="SSF52833">
    <property type="entry name" value="Thioredoxin-like"/>
    <property type="match status" value="1"/>
</dbReference>
<keyword evidence="3 6" id="KW-0560">Oxidoreductase</keyword>
<dbReference type="AlphaFoldDB" id="A0A1M7RR83"/>
<dbReference type="Gene3D" id="3.40.30.10">
    <property type="entry name" value="Glutaredoxin"/>
    <property type="match status" value="1"/>
</dbReference>
<comment type="function">
    <text evidence="6">Thiol-specific peroxidase that catalyzes the reduction of hydrogen peroxide and organic hydroperoxides to water and alcohols, respectively. Plays a role in cell protection against oxidative stress by detoxifying peroxides.</text>
</comment>
<dbReference type="OrthoDB" id="9800621at2"/>
<dbReference type="Pfam" id="PF08534">
    <property type="entry name" value="Redoxin"/>
    <property type="match status" value="1"/>
</dbReference>
<keyword evidence="2 6" id="KW-0049">Antioxidant</keyword>
<dbReference type="PANTHER" id="PTHR10430">
    <property type="entry name" value="PEROXIREDOXIN"/>
    <property type="match status" value="1"/>
</dbReference>
<feature type="domain" description="Thioredoxin" evidence="7">
    <location>
        <begin position="3"/>
        <end position="162"/>
    </location>
</feature>
<evidence type="ECO:0000256" key="1">
    <source>
        <dbReference type="ARBA" id="ARBA00022559"/>
    </source>
</evidence>
<dbReference type="GO" id="GO:0034599">
    <property type="term" value="P:cellular response to oxidative stress"/>
    <property type="evidence" value="ECO:0007669"/>
    <property type="project" value="InterPro"/>
</dbReference>
<evidence type="ECO:0000256" key="6">
    <source>
        <dbReference type="RuleBase" id="RU366011"/>
    </source>
</evidence>
<name>A0A1M7RR83_9RHOB</name>
<dbReference type="FunFam" id="3.40.30.10:FF:000020">
    <property type="entry name" value="Peroxiredoxin"/>
    <property type="match status" value="1"/>
</dbReference>
<evidence type="ECO:0000256" key="4">
    <source>
        <dbReference type="ARBA" id="ARBA00023284"/>
    </source>
</evidence>
<dbReference type="PROSITE" id="PS51352">
    <property type="entry name" value="THIOREDOXIN_2"/>
    <property type="match status" value="1"/>
</dbReference>
<dbReference type="RefSeq" id="WP_072745651.1">
    <property type="nucleotide sequence ID" value="NZ_FOHL01000002.1"/>
</dbReference>
<dbReference type="GO" id="GO:0042744">
    <property type="term" value="P:hydrogen peroxide catabolic process"/>
    <property type="evidence" value="ECO:0007669"/>
    <property type="project" value="TreeGrafter"/>
</dbReference>
<dbReference type="GO" id="GO:0005737">
    <property type="term" value="C:cytoplasm"/>
    <property type="evidence" value="ECO:0007669"/>
    <property type="project" value="TreeGrafter"/>
</dbReference>
<dbReference type="CDD" id="cd03013">
    <property type="entry name" value="PRX5_like"/>
    <property type="match status" value="1"/>
</dbReference>
<dbReference type="GO" id="GO:0008379">
    <property type="term" value="F:thioredoxin peroxidase activity"/>
    <property type="evidence" value="ECO:0007669"/>
    <property type="project" value="InterPro"/>
</dbReference>
<reference evidence="8 9" key="1">
    <citation type="submission" date="2016-12" db="EMBL/GenBank/DDBJ databases">
        <authorList>
            <person name="Song W.-J."/>
            <person name="Kurnit D.M."/>
        </authorList>
    </citation>
    <scope>NUCLEOTIDE SEQUENCE [LARGE SCALE GENOMIC DNA]</scope>
    <source>
        <strain evidence="8 9">CGMCC 1.10808</strain>
    </source>
</reference>
<evidence type="ECO:0000256" key="5">
    <source>
        <dbReference type="PIRSR" id="PIRSR637944-1"/>
    </source>
</evidence>
<dbReference type="STRING" id="1189325.SAMN04488119_102488"/>
<accession>A0A1M7RR83</accession>
<organism evidence="8 9">
    <name type="scientific">Oceanicella actignis</name>
    <dbReference type="NCBI Taxonomy" id="1189325"/>
    <lineage>
        <taxon>Bacteria</taxon>
        <taxon>Pseudomonadati</taxon>
        <taxon>Pseudomonadota</taxon>
        <taxon>Alphaproteobacteria</taxon>
        <taxon>Rhodobacterales</taxon>
        <taxon>Paracoccaceae</taxon>
        <taxon>Oceanicella</taxon>
    </lineage>
</organism>
<sequence length="162" mass="17188">MTIEPGQRLPEARFLELGPEGPVEVPSEALFKGRRVAVFAVPGAFTPTCSNAHLPSFVKAAGELSEKGVDEIVCIASNDPFVMRAWGEATGALEAGIRMLTDPDGAFVRALGLDFSAPPAGLFNRAKRFSMLVEDGELKVLNVEDNPGQAVCSTGEVLVDMI</sequence>
<protein>
    <recommendedName>
        <fullName evidence="6">Glutathione-dependent peroxiredoxin</fullName>
        <ecNumber evidence="6">1.11.1.27</ecNumber>
    </recommendedName>
</protein>
<comment type="similarity">
    <text evidence="6">Belongs to the peroxiredoxin family. Prx5 subfamily.</text>
</comment>
<dbReference type="EC" id="1.11.1.27" evidence="6"/>
<dbReference type="InterPro" id="IPR037944">
    <property type="entry name" value="PRX5-like"/>
</dbReference>
<keyword evidence="4 6" id="KW-0676">Redox-active center</keyword>
<keyword evidence="9" id="KW-1185">Reference proteome</keyword>
<evidence type="ECO:0000256" key="3">
    <source>
        <dbReference type="ARBA" id="ARBA00023002"/>
    </source>
</evidence>
<comment type="catalytic activity">
    <reaction evidence="6">
        <text>a hydroperoxide + 2 glutathione = an alcohol + glutathione disulfide + H2O</text>
        <dbReference type="Rhea" id="RHEA:62632"/>
        <dbReference type="ChEBI" id="CHEBI:15377"/>
        <dbReference type="ChEBI" id="CHEBI:30879"/>
        <dbReference type="ChEBI" id="CHEBI:35924"/>
        <dbReference type="ChEBI" id="CHEBI:57925"/>
        <dbReference type="ChEBI" id="CHEBI:58297"/>
        <dbReference type="EC" id="1.11.1.27"/>
    </reaction>
</comment>